<protein>
    <submittedName>
        <fullName evidence="2">Alpha/beta fold family hydrolase</fullName>
    </submittedName>
</protein>
<dbReference type="InterPro" id="IPR013595">
    <property type="entry name" value="Pept_S33_TAP-like_C"/>
</dbReference>
<accession>A0A2H6LPV0</accession>
<dbReference type="InterPro" id="IPR029058">
    <property type="entry name" value="AB_hydrolase_fold"/>
</dbReference>
<dbReference type="SUPFAM" id="SSF53474">
    <property type="entry name" value="alpha/beta-Hydrolases"/>
    <property type="match status" value="1"/>
</dbReference>
<dbReference type="AlphaFoldDB" id="A0A2H6LPV0"/>
<organism evidence="2 3">
    <name type="scientific">Nostoc cycadae WK-1</name>
    <dbReference type="NCBI Taxonomy" id="1861711"/>
    <lineage>
        <taxon>Bacteria</taxon>
        <taxon>Bacillati</taxon>
        <taxon>Cyanobacteriota</taxon>
        <taxon>Cyanophyceae</taxon>
        <taxon>Nostocales</taxon>
        <taxon>Nostocaceae</taxon>
        <taxon>Nostoc</taxon>
    </lineage>
</organism>
<evidence type="ECO:0000313" key="3">
    <source>
        <dbReference type="Proteomes" id="UP000236527"/>
    </source>
</evidence>
<proteinExistence type="predicted"/>
<dbReference type="Pfam" id="PF08386">
    <property type="entry name" value="Abhydrolase_4"/>
    <property type="match status" value="1"/>
</dbReference>
<keyword evidence="2" id="KW-0378">Hydrolase</keyword>
<dbReference type="GO" id="GO:0016787">
    <property type="term" value="F:hydrolase activity"/>
    <property type="evidence" value="ECO:0007669"/>
    <property type="project" value="UniProtKB-KW"/>
</dbReference>
<dbReference type="EMBL" id="BDGE01000101">
    <property type="protein sequence ID" value="GBE95229.1"/>
    <property type="molecule type" value="Genomic_DNA"/>
</dbReference>
<sequence length="87" mass="9524">MDELHHRNTNKDWVLVYARHSAFLAVCGASDIATKPIASDRMVAELPAAQKITLQPGGHMALMEQNRQFSQAVEAFCATGSEISELP</sequence>
<evidence type="ECO:0000259" key="1">
    <source>
        <dbReference type="Pfam" id="PF08386"/>
    </source>
</evidence>
<feature type="domain" description="Peptidase S33 tripeptidyl aminopeptidase-like C-terminal" evidence="1">
    <location>
        <begin position="21"/>
        <end position="81"/>
    </location>
</feature>
<dbReference type="RefSeq" id="WP_146034046.1">
    <property type="nucleotide sequence ID" value="NZ_DF978445.1"/>
</dbReference>
<dbReference type="Gene3D" id="3.40.50.1820">
    <property type="entry name" value="alpha/beta hydrolase"/>
    <property type="match status" value="1"/>
</dbReference>
<keyword evidence="3" id="KW-1185">Reference proteome</keyword>
<name>A0A2H6LPV0_9NOSO</name>
<gene>
    <name evidence="2" type="ORF">NCWK1_5014</name>
</gene>
<comment type="caution">
    <text evidence="2">The sequence shown here is derived from an EMBL/GenBank/DDBJ whole genome shotgun (WGS) entry which is preliminary data.</text>
</comment>
<dbReference type="Proteomes" id="UP000236527">
    <property type="component" value="Unassembled WGS sequence"/>
</dbReference>
<reference evidence="3" key="1">
    <citation type="journal article" date="2018" name="Genome Announc.">
        <title>Draft Genome Sequence of the Nitrogen-Fixing and Hormogonia-Inducing Cyanobacterium Nostoc cycadae Strain WK-1, Isolated from the Coralloid Roots of Cycas revoluta.</title>
        <authorList>
            <person name="Kanesaki Y."/>
            <person name="Hirose M."/>
            <person name="Hirose Y."/>
            <person name="Fujisawa T."/>
            <person name="Nakamura Y."/>
            <person name="Watanabe S."/>
            <person name="Matsunaga S."/>
            <person name="Uchida H."/>
            <person name="Murakami A."/>
        </authorList>
    </citation>
    <scope>NUCLEOTIDE SEQUENCE [LARGE SCALE GENOMIC DNA]</scope>
    <source>
        <strain evidence="3">WK-1</strain>
    </source>
</reference>
<evidence type="ECO:0000313" key="2">
    <source>
        <dbReference type="EMBL" id="GBE95229.1"/>
    </source>
</evidence>